<dbReference type="PATRIC" id="fig|266265.5.peg.2090"/>
<dbReference type="KEGG" id="bxe:Bxe_A2440"/>
<evidence type="ECO:0000259" key="1">
    <source>
        <dbReference type="Pfam" id="PF13643"/>
    </source>
</evidence>
<gene>
    <name evidence="2" type="ORF">Bxe_A2440</name>
</gene>
<feature type="domain" description="DUF4145" evidence="1">
    <location>
        <begin position="113"/>
        <end position="201"/>
    </location>
</feature>
<name>Q13ZF8_PARXL</name>
<dbReference type="Proteomes" id="UP000001817">
    <property type="component" value="Chromosome 1"/>
</dbReference>
<dbReference type="OrthoDB" id="4558460at2"/>
<sequence length="235" mass="26132">MAELITDCPRCGSAHVSFDVGGVNHVDRAYDWLNRYEVFCVCRGCHRGVMFFIEQCVVNHDFDKSVAVTAYRGSLNDLFGVKGPITLKDRDVAPPPEHLPENIDIAFREGATCMGVRCYNAAATMFRLCLDFATKALMPDETPGLNAQGRRSLGLRMNWMFENNILPAALQDLAQCVKDDGNDGAHDGTLSAVDAEDLQEFTFELLERLYTEPKRLEIAKERRAARHAKSAGTAK</sequence>
<dbReference type="RefSeq" id="WP_011488174.1">
    <property type="nucleotide sequence ID" value="NC_007951.1"/>
</dbReference>
<keyword evidence="3" id="KW-1185">Reference proteome</keyword>
<dbReference type="eggNOG" id="ENOG5032ZBF">
    <property type="taxonomic scope" value="Bacteria"/>
</dbReference>
<dbReference type="KEGG" id="bxb:DR64_133"/>
<dbReference type="Pfam" id="PF13643">
    <property type="entry name" value="DUF4145"/>
    <property type="match status" value="1"/>
</dbReference>
<protein>
    <recommendedName>
        <fullName evidence="1">DUF4145 domain-containing protein</fullName>
    </recommendedName>
</protein>
<evidence type="ECO:0000313" key="3">
    <source>
        <dbReference type="Proteomes" id="UP000001817"/>
    </source>
</evidence>
<dbReference type="STRING" id="266265.Bxe_A2440"/>
<dbReference type="AlphaFoldDB" id="Q13ZF8"/>
<proteinExistence type="predicted"/>
<organism evidence="2 3">
    <name type="scientific">Paraburkholderia xenovorans (strain LB400)</name>
    <dbReference type="NCBI Taxonomy" id="266265"/>
    <lineage>
        <taxon>Bacteria</taxon>
        <taxon>Pseudomonadati</taxon>
        <taxon>Pseudomonadota</taxon>
        <taxon>Betaproteobacteria</taxon>
        <taxon>Burkholderiales</taxon>
        <taxon>Burkholderiaceae</taxon>
        <taxon>Paraburkholderia</taxon>
    </lineage>
</organism>
<evidence type="ECO:0000313" key="2">
    <source>
        <dbReference type="EMBL" id="ABE30531.1"/>
    </source>
</evidence>
<dbReference type="InterPro" id="IPR025285">
    <property type="entry name" value="DUF4145"/>
</dbReference>
<accession>Q13ZF8</accession>
<dbReference type="EMBL" id="CP000270">
    <property type="protein sequence ID" value="ABE30531.1"/>
    <property type="molecule type" value="Genomic_DNA"/>
</dbReference>
<reference evidence="2 3" key="1">
    <citation type="journal article" date="2006" name="Proc. Natl. Acad. Sci. U.S.A.">
        <title>Burkholderia xenovorans LB400 harbors a multi-replicon, 9.73-Mbp genome shaped for versatility.</title>
        <authorList>
            <person name="Chain P.S."/>
            <person name="Denef V.J."/>
            <person name="Konstantinidis K.T."/>
            <person name="Vergez L.M."/>
            <person name="Agullo L."/>
            <person name="Reyes V.L."/>
            <person name="Hauser L."/>
            <person name="Cordova M."/>
            <person name="Gomez L."/>
            <person name="Gonzalez M."/>
            <person name="Land M."/>
            <person name="Lao V."/>
            <person name="Larimer F."/>
            <person name="LiPuma J.J."/>
            <person name="Mahenthiralingam E."/>
            <person name="Malfatti S.A."/>
            <person name="Marx C.J."/>
            <person name="Parnell J.J."/>
            <person name="Ramette A."/>
            <person name="Richardson P."/>
            <person name="Seeger M."/>
            <person name="Smith D."/>
            <person name="Spilker T."/>
            <person name="Sul W.J."/>
            <person name="Tsoi T.V."/>
            <person name="Ulrich L.E."/>
            <person name="Zhulin I.B."/>
            <person name="Tiedje J.M."/>
        </authorList>
    </citation>
    <scope>NUCLEOTIDE SEQUENCE [LARGE SCALE GENOMIC DNA]</scope>
    <source>
        <strain evidence="2 3">LB400</strain>
    </source>
</reference>